<dbReference type="GO" id="GO:1903805">
    <property type="term" value="P:L-valine import across plasma membrane"/>
    <property type="evidence" value="ECO:0007669"/>
    <property type="project" value="TreeGrafter"/>
</dbReference>
<dbReference type="SUPFAM" id="SSF52540">
    <property type="entry name" value="P-loop containing nucleoside triphosphate hydrolases"/>
    <property type="match status" value="1"/>
</dbReference>
<keyword evidence="2" id="KW-0547">Nucleotide-binding</keyword>
<reference evidence="6 7" key="1">
    <citation type="submission" date="2017-06" db="EMBL/GenBank/DDBJ databases">
        <authorList>
            <person name="Kim H.J."/>
            <person name="Triplett B.A."/>
        </authorList>
    </citation>
    <scope>NUCLEOTIDE SEQUENCE [LARGE SCALE GENOMIC DNA]</scope>
    <source>
        <strain evidence="6 7">CGMCC 4.1858</strain>
    </source>
</reference>
<dbReference type="GO" id="GO:0015192">
    <property type="term" value="F:L-phenylalanine transmembrane transporter activity"/>
    <property type="evidence" value="ECO:0007669"/>
    <property type="project" value="TreeGrafter"/>
</dbReference>
<dbReference type="RefSeq" id="WP_089221982.1">
    <property type="nucleotide sequence ID" value="NZ_FZOF01000001.1"/>
</dbReference>
<dbReference type="EMBL" id="FZOF01000001">
    <property type="protein sequence ID" value="SNR87484.1"/>
    <property type="molecule type" value="Genomic_DNA"/>
</dbReference>
<organism evidence="6 7">
    <name type="scientific">Actinacidiphila glaucinigra</name>
    <dbReference type="NCBI Taxonomy" id="235986"/>
    <lineage>
        <taxon>Bacteria</taxon>
        <taxon>Bacillati</taxon>
        <taxon>Actinomycetota</taxon>
        <taxon>Actinomycetes</taxon>
        <taxon>Kitasatosporales</taxon>
        <taxon>Streptomycetaceae</taxon>
        <taxon>Actinacidiphila</taxon>
    </lineage>
</organism>
<dbReference type="GO" id="GO:0005886">
    <property type="term" value="C:plasma membrane"/>
    <property type="evidence" value="ECO:0007669"/>
    <property type="project" value="TreeGrafter"/>
</dbReference>
<dbReference type="GO" id="GO:0042941">
    <property type="term" value="P:D-alanine transmembrane transport"/>
    <property type="evidence" value="ECO:0007669"/>
    <property type="project" value="TreeGrafter"/>
</dbReference>
<dbReference type="FunFam" id="3.40.50.300:FF:000421">
    <property type="entry name" value="Branched-chain amino acid ABC transporter ATP-binding protein"/>
    <property type="match status" value="1"/>
</dbReference>
<keyword evidence="1" id="KW-0813">Transport</keyword>
<dbReference type="OrthoDB" id="9805514at2"/>
<dbReference type="Pfam" id="PF12399">
    <property type="entry name" value="BCA_ABC_TP_C"/>
    <property type="match status" value="1"/>
</dbReference>
<dbReference type="CDD" id="cd03219">
    <property type="entry name" value="ABC_Mj1267_LivG_branched"/>
    <property type="match status" value="1"/>
</dbReference>
<keyword evidence="3 6" id="KW-0067">ATP-binding</keyword>
<dbReference type="GO" id="GO:0005524">
    <property type="term" value="F:ATP binding"/>
    <property type="evidence" value="ECO:0007669"/>
    <property type="project" value="UniProtKB-KW"/>
</dbReference>
<dbReference type="GO" id="GO:0015188">
    <property type="term" value="F:L-isoleucine transmembrane transporter activity"/>
    <property type="evidence" value="ECO:0007669"/>
    <property type="project" value="TreeGrafter"/>
</dbReference>
<dbReference type="GO" id="GO:1903806">
    <property type="term" value="P:L-isoleucine import across plasma membrane"/>
    <property type="evidence" value="ECO:0007669"/>
    <property type="project" value="TreeGrafter"/>
</dbReference>
<gene>
    <name evidence="6" type="ORF">SAMN05216252_101606</name>
</gene>
<dbReference type="GO" id="GO:0015808">
    <property type="term" value="P:L-alanine transport"/>
    <property type="evidence" value="ECO:0007669"/>
    <property type="project" value="TreeGrafter"/>
</dbReference>
<dbReference type="Pfam" id="PF00005">
    <property type="entry name" value="ABC_tran"/>
    <property type="match status" value="1"/>
</dbReference>
<dbReference type="PANTHER" id="PTHR45772">
    <property type="entry name" value="CONSERVED COMPONENT OF ABC TRANSPORTER FOR NATURAL AMINO ACIDS-RELATED"/>
    <property type="match status" value="1"/>
</dbReference>
<feature type="domain" description="ABC transporter" evidence="5">
    <location>
        <begin position="19"/>
        <end position="272"/>
    </location>
</feature>
<evidence type="ECO:0000259" key="5">
    <source>
        <dbReference type="PROSITE" id="PS50893"/>
    </source>
</evidence>
<evidence type="ECO:0000313" key="7">
    <source>
        <dbReference type="Proteomes" id="UP000198280"/>
    </source>
</evidence>
<dbReference type="SMART" id="SM00382">
    <property type="entry name" value="AAA"/>
    <property type="match status" value="1"/>
</dbReference>
<proteinExistence type="predicted"/>
<dbReference type="InterPro" id="IPR027417">
    <property type="entry name" value="P-loop_NTPase"/>
</dbReference>
<sequence>MNAVQEAGVEPAQTGGPVLQARGVTLRFGGLTSLSDVNLTMRRGEILAVIGPNGAGKTSLFNSLTGVYVPQEGAITFHEEGGAEHKLLGAKPYLVNRYGVARTYQNIRLFAALTALENVKIAAESRQKSGAISIMLGLPWARRDEKASDKRAQELLSYVGLAGKHNELAASLSYGDQRRLEIARALATDPKVLLLDEPAAGTNPTEKLELEQLIRRINQDLGISVLLIEHDMKLVMSVADRVMVLNFGKVIAEGLPEEVQRDPAVIEAYLGSADEEAVEAVAEMVEIVESHHADDVPEVPAPRESEEEGR</sequence>
<dbReference type="InterPro" id="IPR051120">
    <property type="entry name" value="ABC_AA/LPS_Transport"/>
</dbReference>
<keyword evidence="7" id="KW-1185">Reference proteome</keyword>
<evidence type="ECO:0000256" key="2">
    <source>
        <dbReference type="ARBA" id="ARBA00022741"/>
    </source>
</evidence>
<evidence type="ECO:0000256" key="3">
    <source>
        <dbReference type="ARBA" id="ARBA00022840"/>
    </source>
</evidence>
<evidence type="ECO:0000256" key="4">
    <source>
        <dbReference type="SAM" id="MobiDB-lite"/>
    </source>
</evidence>
<protein>
    <submittedName>
        <fullName evidence="6">Amino acid/amide ABC transporter ATP-binding protein 1, HAAT family</fullName>
    </submittedName>
</protein>
<dbReference type="Proteomes" id="UP000198280">
    <property type="component" value="Unassembled WGS sequence"/>
</dbReference>
<dbReference type="PANTHER" id="PTHR45772:SF7">
    <property type="entry name" value="AMINO ACID ABC TRANSPORTER ATP-BINDING PROTEIN"/>
    <property type="match status" value="1"/>
</dbReference>
<evidence type="ECO:0000313" key="6">
    <source>
        <dbReference type="EMBL" id="SNR87484.1"/>
    </source>
</evidence>
<dbReference type="InterPro" id="IPR003439">
    <property type="entry name" value="ABC_transporter-like_ATP-bd"/>
</dbReference>
<dbReference type="PROSITE" id="PS00211">
    <property type="entry name" value="ABC_TRANSPORTER_1"/>
    <property type="match status" value="1"/>
</dbReference>
<dbReference type="InterPro" id="IPR017871">
    <property type="entry name" value="ABC_transporter-like_CS"/>
</dbReference>
<feature type="region of interest" description="Disordered" evidence="4">
    <location>
        <begin position="289"/>
        <end position="310"/>
    </location>
</feature>
<dbReference type="Gene3D" id="3.40.50.300">
    <property type="entry name" value="P-loop containing nucleotide triphosphate hydrolases"/>
    <property type="match status" value="1"/>
</dbReference>
<dbReference type="AlphaFoldDB" id="A0A238ZXH4"/>
<dbReference type="InterPro" id="IPR003593">
    <property type="entry name" value="AAA+_ATPase"/>
</dbReference>
<dbReference type="GO" id="GO:0016887">
    <property type="term" value="F:ATP hydrolysis activity"/>
    <property type="evidence" value="ECO:0007669"/>
    <property type="project" value="InterPro"/>
</dbReference>
<dbReference type="InterPro" id="IPR032823">
    <property type="entry name" value="BCA_ABC_TP_C"/>
</dbReference>
<evidence type="ECO:0000256" key="1">
    <source>
        <dbReference type="ARBA" id="ARBA00022448"/>
    </source>
</evidence>
<dbReference type="PROSITE" id="PS50893">
    <property type="entry name" value="ABC_TRANSPORTER_2"/>
    <property type="match status" value="1"/>
</dbReference>
<name>A0A238ZXH4_9ACTN</name>
<accession>A0A238ZXH4</accession>
<dbReference type="GO" id="GO:0005304">
    <property type="term" value="F:L-valine transmembrane transporter activity"/>
    <property type="evidence" value="ECO:0007669"/>
    <property type="project" value="TreeGrafter"/>
</dbReference>